<evidence type="ECO:0000313" key="2">
    <source>
        <dbReference type="Proteomes" id="UP000536746"/>
    </source>
</evidence>
<comment type="caution">
    <text evidence="1">The sequence shown here is derived from an EMBL/GenBank/DDBJ whole genome shotgun (WGS) entry which is preliminary data.</text>
</comment>
<reference evidence="1 2" key="1">
    <citation type="journal article" date="2020" name="Front. Plant Sci.">
        <title>Isolation of Rhizosphere Bacteria That Improve Quality and Water Stress Tolerance in Greenhouse Ornamentals.</title>
        <authorList>
            <person name="Nordstedt N.P."/>
            <person name="Jones M.L."/>
        </authorList>
    </citation>
    <scope>NUCLEOTIDE SEQUENCE [LARGE SCALE GENOMIC DNA]</scope>
    <source>
        <strain evidence="1 2">C6C2</strain>
    </source>
</reference>
<dbReference type="EMBL" id="JABFMT010000018">
    <property type="protein sequence ID" value="NUU03198.1"/>
    <property type="molecule type" value="Genomic_DNA"/>
</dbReference>
<dbReference type="InterPro" id="IPR011004">
    <property type="entry name" value="Trimer_LpxA-like_sf"/>
</dbReference>
<gene>
    <name evidence="1" type="ORF">HNO84_16455</name>
</gene>
<proteinExistence type="predicted"/>
<evidence type="ECO:0008006" key="3">
    <source>
        <dbReference type="Google" id="ProtNLM"/>
    </source>
</evidence>
<dbReference type="PANTHER" id="PTHR23416">
    <property type="entry name" value="SIALIC ACID SYNTHASE-RELATED"/>
    <property type="match status" value="1"/>
</dbReference>
<dbReference type="Pfam" id="PF00132">
    <property type="entry name" value="Hexapep"/>
    <property type="match status" value="1"/>
</dbReference>
<accession>A0ABX2M0N6</accession>
<dbReference type="InterPro" id="IPR001451">
    <property type="entry name" value="Hexapep"/>
</dbReference>
<dbReference type="InterPro" id="IPR051159">
    <property type="entry name" value="Hexapeptide_acetyltransf"/>
</dbReference>
<protein>
    <recommendedName>
        <fullName evidence="3">Acyltransferase</fullName>
    </recommendedName>
</protein>
<evidence type="ECO:0000313" key="1">
    <source>
        <dbReference type="EMBL" id="NUU03198.1"/>
    </source>
</evidence>
<organism evidence="1 2">
    <name type="scientific">Herbaspirillum robiniae</name>
    <dbReference type="NCBI Taxonomy" id="2014887"/>
    <lineage>
        <taxon>Bacteria</taxon>
        <taxon>Pseudomonadati</taxon>
        <taxon>Pseudomonadota</taxon>
        <taxon>Betaproteobacteria</taxon>
        <taxon>Burkholderiales</taxon>
        <taxon>Oxalobacteraceae</taxon>
        <taxon>Herbaspirillum</taxon>
    </lineage>
</organism>
<name>A0ABX2M0N6_9BURK</name>
<dbReference type="Proteomes" id="UP000536746">
    <property type="component" value="Unassembled WGS sequence"/>
</dbReference>
<keyword evidence="2" id="KW-1185">Reference proteome</keyword>
<dbReference type="SUPFAM" id="SSF51161">
    <property type="entry name" value="Trimeric LpxA-like enzymes"/>
    <property type="match status" value="1"/>
</dbReference>
<dbReference type="Gene3D" id="2.160.10.10">
    <property type="entry name" value="Hexapeptide repeat proteins"/>
    <property type="match status" value="1"/>
</dbReference>
<sequence length="162" mass="17648">MITRWLCLHIPALGKILSMLMDRIMLSLYGIDLTGKSIDVAALSISHPAGVLLGGNGIRSSGRVAIMAGVKFVARSPSNEEYLRRQKEQRVFELGDNVVIGANSVVIGPLHICDDVVIGAMSLVNRDITEPGVYVGTPARKISDVVSDEWVSHLKKIERRQS</sequence>